<evidence type="ECO:0000313" key="4">
    <source>
        <dbReference type="EMBL" id="KNG84751.1"/>
    </source>
</evidence>
<dbReference type="PANTHER" id="PTHR33365">
    <property type="entry name" value="YALI0B05434P"/>
    <property type="match status" value="1"/>
</dbReference>
<dbReference type="STRING" id="1509407.A0A0L1IYX0"/>
<dbReference type="GO" id="GO:0043386">
    <property type="term" value="P:mycotoxin biosynthetic process"/>
    <property type="evidence" value="ECO:0007669"/>
    <property type="project" value="InterPro"/>
</dbReference>
<dbReference type="RefSeq" id="XP_015405674.1">
    <property type="nucleotide sequence ID" value="XM_015551938.1"/>
</dbReference>
<comment type="similarity">
    <text evidence="2">Belongs to the ustYa family.</text>
</comment>
<gene>
    <name evidence="4" type="ORF">ANOM_006682</name>
</gene>
<keyword evidence="3" id="KW-1133">Transmembrane helix</keyword>
<organism evidence="4 5">
    <name type="scientific">Aspergillus nomiae NRRL (strain ATCC 15546 / NRRL 13137 / CBS 260.88 / M93)</name>
    <dbReference type="NCBI Taxonomy" id="1509407"/>
    <lineage>
        <taxon>Eukaryota</taxon>
        <taxon>Fungi</taxon>
        <taxon>Dikarya</taxon>
        <taxon>Ascomycota</taxon>
        <taxon>Pezizomycotina</taxon>
        <taxon>Eurotiomycetes</taxon>
        <taxon>Eurotiomycetidae</taxon>
        <taxon>Eurotiales</taxon>
        <taxon>Aspergillaceae</taxon>
        <taxon>Aspergillus</taxon>
        <taxon>Aspergillus subgen. Circumdati</taxon>
    </lineage>
</organism>
<comment type="caution">
    <text evidence="4">The sequence shown here is derived from an EMBL/GenBank/DDBJ whole genome shotgun (WGS) entry which is preliminary data.</text>
</comment>
<protein>
    <recommendedName>
        <fullName evidence="6">Tat pathway signal sequence</fullName>
    </recommendedName>
</protein>
<reference evidence="4 5" key="1">
    <citation type="submission" date="2014-06" db="EMBL/GenBank/DDBJ databases">
        <title>The Genome of the Aflatoxigenic Filamentous Fungus Aspergillus nomius.</title>
        <authorList>
            <person name="Moore M.G."/>
            <person name="Shannon B.M."/>
            <person name="Brian M.M."/>
        </authorList>
    </citation>
    <scope>NUCLEOTIDE SEQUENCE [LARGE SCALE GENOMIC DNA]</scope>
    <source>
        <strain evidence="4 5">NRRL 13137</strain>
    </source>
</reference>
<dbReference type="Proteomes" id="UP000037505">
    <property type="component" value="Unassembled WGS sequence"/>
</dbReference>
<keyword evidence="3" id="KW-0812">Transmembrane</keyword>
<dbReference type="OrthoDB" id="3687641at2759"/>
<dbReference type="GeneID" id="26808486"/>
<evidence type="ECO:0000256" key="1">
    <source>
        <dbReference type="ARBA" id="ARBA00004685"/>
    </source>
</evidence>
<name>A0A0L1IYX0_ASPN3</name>
<sequence>MPISFKRMREYTYEKLNSNEPPRPSKTTFNWQVGIPWALSAILALFSGYLLFHQPATHGAYQTDFADVRPFIAYEERTFTGKFFYNDETQMIEREVDPTRPQYAGPPSPEIDAAWAELLRGEFPAITEEEAAPFKPGIKKFPDTDNYHFELDVFHSLHCLNYIRMHLDKDYYSAHLEQHDGFLRNASHMPHNWGQVHLHHCLDQIVQSVVCHADLSPVPMYGWKGVPVFLGVGQTHTCRKWESIREWMDARNEVSRPLEEK</sequence>
<dbReference type="InterPro" id="IPR021765">
    <property type="entry name" value="UstYa-like"/>
</dbReference>
<dbReference type="PANTHER" id="PTHR33365:SF4">
    <property type="entry name" value="CYCLOCHLOROTINE BIOSYNTHESIS PROTEIN O"/>
    <property type="match status" value="1"/>
</dbReference>
<keyword evidence="5" id="KW-1185">Reference proteome</keyword>
<dbReference type="Pfam" id="PF11807">
    <property type="entry name" value="UstYa"/>
    <property type="match status" value="1"/>
</dbReference>
<evidence type="ECO:0008006" key="6">
    <source>
        <dbReference type="Google" id="ProtNLM"/>
    </source>
</evidence>
<evidence type="ECO:0000313" key="5">
    <source>
        <dbReference type="Proteomes" id="UP000037505"/>
    </source>
</evidence>
<keyword evidence="3" id="KW-0472">Membrane</keyword>
<feature type="transmembrane region" description="Helical" evidence="3">
    <location>
        <begin position="33"/>
        <end position="52"/>
    </location>
</feature>
<dbReference type="AlphaFoldDB" id="A0A0L1IYX0"/>
<accession>A0A0L1IYX0</accession>
<evidence type="ECO:0000256" key="3">
    <source>
        <dbReference type="SAM" id="Phobius"/>
    </source>
</evidence>
<comment type="pathway">
    <text evidence="1">Mycotoxin biosynthesis.</text>
</comment>
<dbReference type="EMBL" id="JNOM01000190">
    <property type="protein sequence ID" value="KNG84751.1"/>
    <property type="molecule type" value="Genomic_DNA"/>
</dbReference>
<proteinExistence type="inferred from homology"/>
<evidence type="ECO:0000256" key="2">
    <source>
        <dbReference type="ARBA" id="ARBA00035112"/>
    </source>
</evidence>